<accession>A0A3B1A1M8</accession>
<proteinExistence type="predicted"/>
<evidence type="ECO:0000313" key="2">
    <source>
        <dbReference type="EMBL" id="VAW95470.1"/>
    </source>
</evidence>
<gene>
    <name evidence="2" type="ORF">MNBD_GAMMA19-1749</name>
</gene>
<feature type="non-terminal residue" evidence="2">
    <location>
        <position position="382"/>
    </location>
</feature>
<reference evidence="2" key="1">
    <citation type="submission" date="2018-06" db="EMBL/GenBank/DDBJ databases">
        <authorList>
            <person name="Zhirakovskaya E."/>
        </authorList>
    </citation>
    <scope>NUCLEOTIDE SEQUENCE</scope>
</reference>
<dbReference type="InterPro" id="IPR019198">
    <property type="entry name" value="Beta_propeller_containing"/>
</dbReference>
<protein>
    <submittedName>
        <fullName evidence="2">Uncharacterized protein</fullName>
    </submittedName>
</protein>
<name>A0A3B1A1M8_9ZZZZ</name>
<organism evidence="2">
    <name type="scientific">hydrothermal vent metagenome</name>
    <dbReference type="NCBI Taxonomy" id="652676"/>
    <lineage>
        <taxon>unclassified sequences</taxon>
        <taxon>metagenomes</taxon>
        <taxon>ecological metagenomes</taxon>
    </lineage>
</organism>
<feature type="region of interest" description="Disordered" evidence="1">
    <location>
        <begin position="96"/>
        <end position="141"/>
    </location>
</feature>
<sequence length="382" mass="42449">MLFRKHTHYVAWHKWPGLLILVLLTAACSSDNSSPTDSQSSSEKLIQRVPLAALRLQQVNDCDELKNYITTSLIKRYASVPRHNYYSCPSDGDRFEPGLPGAGAPGVSDEVGLSGDAPNDSPATPSDVSDTNNQVAGVNEGDIVKTDQQGNMYILSGRHFIIAKGFPPHDLSTLAKIDLGARGLNLFLDKENQRVTILARHDEPYYITDTPSRTDESLTVVYPQPDNDYTTAIFYDVSTPNKPEIIEQIQMRGYFREGRRIENRLHLVSNHYLQTAALHTDPEFIDLQKTFIDTVNTVKCDTPDGEVENNPDVIQAQKNLSEKIENIISAIDPANYLPDARRITDDTVEPVPYLACNNINHPEVNMSLGLQIITSIDTDGSN</sequence>
<dbReference type="Pfam" id="PF09826">
    <property type="entry name" value="Beta_propel"/>
    <property type="match status" value="1"/>
</dbReference>
<dbReference type="PROSITE" id="PS51257">
    <property type="entry name" value="PROKAR_LIPOPROTEIN"/>
    <property type="match status" value="1"/>
</dbReference>
<feature type="compositionally biased region" description="Polar residues" evidence="1">
    <location>
        <begin position="121"/>
        <end position="136"/>
    </location>
</feature>
<dbReference type="EMBL" id="UOFV01000057">
    <property type="protein sequence ID" value="VAW95470.1"/>
    <property type="molecule type" value="Genomic_DNA"/>
</dbReference>
<dbReference type="AlphaFoldDB" id="A0A3B1A1M8"/>
<evidence type="ECO:0000256" key="1">
    <source>
        <dbReference type="SAM" id="MobiDB-lite"/>
    </source>
</evidence>